<organism evidence="3 4">
    <name type="scientific">Profundibacter amoris</name>
    <dbReference type="NCBI Taxonomy" id="2171755"/>
    <lineage>
        <taxon>Bacteria</taxon>
        <taxon>Pseudomonadati</taxon>
        <taxon>Pseudomonadota</taxon>
        <taxon>Alphaproteobacteria</taxon>
        <taxon>Rhodobacterales</taxon>
        <taxon>Paracoccaceae</taxon>
        <taxon>Profundibacter</taxon>
    </lineage>
</organism>
<dbReference type="Proteomes" id="UP000261704">
    <property type="component" value="Chromosome"/>
</dbReference>
<protein>
    <submittedName>
        <fullName evidence="3">Esterase-like activity of phytase family protein</fullName>
    </submittedName>
</protein>
<dbReference type="Gene3D" id="2.130.10.10">
    <property type="entry name" value="YVTN repeat-like/Quinoprotein amine dehydrogenase"/>
    <property type="match status" value="1"/>
</dbReference>
<keyword evidence="1" id="KW-0732">Signal</keyword>
<dbReference type="RefSeq" id="WP_118941120.1">
    <property type="nucleotide sequence ID" value="NZ_CP032125.1"/>
</dbReference>
<dbReference type="AlphaFoldDB" id="A0A347UC84"/>
<feature type="domain" description="Phytase-like" evidence="2">
    <location>
        <begin position="41"/>
        <end position="278"/>
    </location>
</feature>
<dbReference type="OrthoDB" id="9798693at2"/>
<evidence type="ECO:0000313" key="3">
    <source>
        <dbReference type="EMBL" id="AXX96462.1"/>
    </source>
</evidence>
<dbReference type="SUPFAM" id="SSF63829">
    <property type="entry name" value="Calcium-dependent phosphotriesterase"/>
    <property type="match status" value="1"/>
</dbReference>
<dbReference type="EMBL" id="CP032125">
    <property type="protein sequence ID" value="AXX96462.1"/>
    <property type="molecule type" value="Genomic_DNA"/>
</dbReference>
<dbReference type="InterPro" id="IPR015943">
    <property type="entry name" value="WD40/YVTN_repeat-like_dom_sf"/>
</dbReference>
<sequence length="294" mass="32491">MPHRIRVALIGLLLATLPANSVTAQSAEYIRSYTWPAPTPRTGGFSALEVSGDGQEFTAISDLGLIATGQLHRKDGLISGVTASQFKLKNTENGKLSTFNSDAEGLAIRADGRIYVSFERYHRIWTYNRPDGQAAWIPRHPDFGKMDVNGGMEALAIGPDGALYTMAEGSSNLTAPFTVYRYRNGTWTTPFSIRRIGTFLPVGADFGPDGKLYLLERKLRSIFGFETRVRRFTISGDTISDGVTLLTTPAGTHDNLEGLSVWRYAQGDIRLTMVSDNNLNALQRTEFVEYRIKE</sequence>
<proteinExistence type="predicted"/>
<evidence type="ECO:0000256" key="1">
    <source>
        <dbReference type="SAM" id="SignalP"/>
    </source>
</evidence>
<keyword evidence="4" id="KW-1185">Reference proteome</keyword>
<dbReference type="KEGG" id="pamo:BAR1_00055"/>
<dbReference type="PIRSF" id="PIRSF031900">
    <property type="entry name" value="UCP031900"/>
    <property type="match status" value="1"/>
</dbReference>
<accession>A0A347UC84</accession>
<evidence type="ECO:0000259" key="2">
    <source>
        <dbReference type="Pfam" id="PF13449"/>
    </source>
</evidence>
<dbReference type="InterPro" id="IPR014567">
    <property type="entry name" value="UCP031900"/>
</dbReference>
<feature type="chain" id="PRO_5016566323" evidence="1">
    <location>
        <begin position="25"/>
        <end position="294"/>
    </location>
</feature>
<dbReference type="InterPro" id="IPR027372">
    <property type="entry name" value="Phytase-like_dom"/>
</dbReference>
<gene>
    <name evidence="3" type="ORF">BAR1_00055</name>
</gene>
<evidence type="ECO:0000313" key="4">
    <source>
        <dbReference type="Proteomes" id="UP000261704"/>
    </source>
</evidence>
<name>A0A347UC84_9RHOB</name>
<dbReference type="Pfam" id="PF13449">
    <property type="entry name" value="Phytase-like"/>
    <property type="match status" value="1"/>
</dbReference>
<reference evidence="3 4" key="1">
    <citation type="submission" date="2018-09" db="EMBL/GenBank/DDBJ databases">
        <title>Profundibacter amoris BAR1 gen. nov., sp. nov., a new member of the Roseobacter clade isolated at Lokis Castle Vent Field on the Arctic Mid-Oceanic Ridge.</title>
        <authorList>
            <person name="Le Moine Bauer S."/>
            <person name="Sjoeberg A.G."/>
            <person name="L'Haridon S."/>
            <person name="Stokke R."/>
            <person name="Roalkvam I."/>
            <person name="Steen I.H."/>
            <person name="Dahle H."/>
        </authorList>
    </citation>
    <scope>NUCLEOTIDE SEQUENCE [LARGE SCALE GENOMIC DNA]</scope>
    <source>
        <strain evidence="3 4">BAR1</strain>
    </source>
</reference>
<feature type="signal peptide" evidence="1">
    <location>
        <begin position="1"/>
        <end position="24"/>
    </location>
</feature>